<evidence type="ECO:0000256" key="4">
    <source>
        <dbReference type="ARBA" id="ARBA00022729"/>
    </source>
</evidence>
<dbReference type="OrthoDB" id="6475864at2"/>
<reference evidence="13" key="1">
    <citation type="journal article" date="2010" name="Stand. Genomic Sci.">
        <title>Complete genome sequence of 'Thermobaculum terrenum' type strain (YNP1).</title>
        <authorList>
            <person name="Kiss H."/>
            <person name="Cleland D."/>
            <person name="Lapidus A."/>
            <person name="Lucas S."/>
            <person name="Glavina Del Rio T."/>
            <person name="Nolan M."/>
            <person name="Tice H."/>
            <person name="Han C."/>
            <person name="Goodwin L."/>
            <person name="Pitluck S."/>
            <person name="Liolios K."/>
            <person name="Ivanova N."/>
            <person name="Mavromatis K."/>
            <person name="Ovchinnikova G."/>
            <person name="Pati A."/>
            <person name="Chen A."/>
            <person name="Palaniappan K."/>
            <person name="Land M."/>
            <person name="Hauser L."/>
            <person name="Chang Y."/>
            <person name="Jeffries C."/>
            <person name="Lu M."/>
            <person name="Brettin T."/>
            <person name="Detter J."/>
            <person name="Goker M."/>
            <person name="Tindall B."/>
            <person name="Beck B."/>
            <person name="McDermott T."/>
            <person name="Woyke T."/>
            <person name="Bristow J."/>
            <person name="Eisen J."/>
            <person name="Markowitz V."/>
            <person name="Hugenholtz P."/>
            <person name="Kyrpides N."/>
            <person name="Klenk H."/>
            <person name="Cheng J."/>
        </authorList>
    </citation>
    <scope>NUCLEOTIDE SEQUENCE [LARGE SCALE GENOMIC DNA]</scope>
    <source>
        <strain evidence="13">ATCC BAA-798 / YNP1</strain>
    </source>
</reference>
<evidence type="ECO:0000256" key="6">
    <source>
        <dbReference type="ARBA" id="ARBA00022989"/>
    </source>
</evidence>
<keyword evidence="5" id="KW-0256">Endoplasmic reticulum</keyword>
<keyword evidence="8" id="KW-0325">Glycoprotein</keyword>
<comment type="similarity">
    <text evidence="2">Belongs to the malectin family.</text>
</comment>
<evidence type="ECO:0000256" key="3">
    <source>
        <dbReference type="ARBA" id="ARBA00022692"/>
    </source>
</evidence>
<keyword evidence="7" id="KW-0472">Membrane</keyword>
<feature type="compositionally biased region" description="Low complexity" evidence="10">
    <location>
        <begin position="46"/>
        <end position="57"/>
    </location>
</feature>
<dbReference type="Gene3D" id="2.160.20.10">
    <property type="entry name" value="Single-stranded right-handed beta-helix, Pectin lyase-like"/>
    <property type="match status" value="1"/>
</dbReference>
<organism evidence="12 13">
    <name type="scientific">Thermobaculum terrenum (strain ATCC BAA-798 / CCMEE 7001 / YNP1)</name>
    <dbReference type="NCBI Taxonomy" id="525904"/>
    <lineage>
        <taxon>Bacteria</taxon>
        <taxon>Bacillati</taxon>
        <taxon>Chloroflexota</taxon>
        <taxon>Chloroflexia</taxon>
        <taxon>Candidatus Thermobaculales</taxon>
        <taxon>Candidatus Thermobaculaceae</taxon>
        <taxon>Thermobaculum</taxon>
    </lineage>
</organism>
<feature type="region of interest" description="Disordered" evidence="10">
    <location>
        <begin position="28"/>
        <end position="75"/>
    </location>
</feature>
<dbReference type="HOGENOM" id="CLU_312581_0_0_0"/>
<evidence type="ECO:0000256" key="7">
    <source>
        <dbReference type="ARBA" id="ARBA00023136"/>
    </source>
</evidence>
<feature type="compositionally biased region" description="Low complexity" evidence="10">
    <location>
        <begin position="65"/>
        <end position="75"/>
    </location>
</feature>
<feature type="region of interest" description="Disordered" evidence="10">
    <location>
        <begin position="873"/>
        <end position="905"/>
    </location>
</feature>
<evidence type="ECO:0000259" key="11">
    <source>
        <dbReference type="Pfam" id="PF11721"/>
    </source>
</evidence>
<dbReference type="eggNOG" id="COG3420">
    <property type="taxonomic scope" value="Bacteria"/>
</dbReference>
<evidence type="ECO:0000256" key="5">
    <source>
        <dbReference type="ARBA" id="ARBA00022824"/>
    </source>
</evidence>
<dbReference type="GO" id="GO:0016020">
    <property type="term" value="C:membrane"/>
    <property type="evidence" value="ECO:0007669"/>
    <property type="project" value="TreeGrafter"/>
</dbReference>
<dbReference type="EMBL" id="CP001826">
    <property type="protein sequence ID" value="ACZ43676.1"/>
    <property type="molecule type" value="Genomic_DNA"/>
</dbReference>
<dbReference type="InterPro" id="IPR021720">
    <property type="entry name" value="Malectin_dom"/>
</dbReference>
<dbReference type="InterPro" id="IPR012334">
    <property type="entry name" value="Pectin_lyas_fold"/>
</dbReference>
<comment type="subcellular location">
    <subcellularLocation>
        <location evidence="1">Endoplasmic reticulum membrane</location>
        <topology evidence="1">Single-pass type I membrane protein</topology>
    </subcellularLocation>
</comment>
<keyword evidence="3" id="KW-0812">Transmembrane</keyword>
<dbReference type="eggNOG" id="COG3055">
    <property type="taxonomic scope" value="Bacteria"/>
</dbReference>
<dbReference type="InterPro" id="IPR008979">
    <property type="entry name" value="Galactose-bd-like_sf"/>
</dbReference>
<evidence type="ECO:0000256" key="9">
    <source>
        <dbReference type="ARBA" id="ARBA00023277"/>
    </source>
</evidence>
<keyword evidence="9" id="KW-0119">Carbohydrate metabolism</keyword>
<dbReference type="PANTHER" id="PTHR13460">
    <property type="match status" value="1"/>
</dbReference>
<name>D1CIV6_THET1</name>
<evidence type="ECO:0000256" key="8">
    <source>
        <dbReference type="ARBA" id="ARBA00023180"/>
    </source>
</evidence>
<dbReference type="SUPFAM" id="SSF49785">
    <property type="entry name" value="Galactose-binding domain-like"/>
    <property type="match status" value="1"/>
</dbReference>
<evidence type="ECO:0000256" key="2">
    <source>
        <dbReference type="ARBA" id="ARBA00009141"/>
    </source>
</evidence>
<dbReference type="InterPro" id="IPR011050">
    <property type="entry name" value="Pectin_lyase_fold/virulence"/>
</dbReference>
<gene>
    <name evidence="12" type="ordered locus">Tter_2792</name>
</gene>
<dbReference type="PANTHER" id="PTHR13460:SF0">
    <property type="entry name" value="MALECTIN"/>
    <property type="match status" value="1"/>
</dbReference>
<accession>D1CIV6</accession>
<keyword evidence="6" id="KW-1133">Transmembrane helix</keyword>
<dbReference type="KEGG" id="ttr:Tter_2792"/>
<evidence type="ECO:0000313" key="12">
    <source>
        <dbReference type="EMBL" id="ACZ43676.1"/>
    </source>
</evidence>
<dbReference type="AlphaFoldDB" id="D1CIV6"/>
<dbReference type="InterPro" id="IPR039155">
    <property type="entry name" value="MLEC"/>
</dbReference>
<dbReference type="Proteomes" id="UP000000323">
    <property type="component" value="Chromosome 2"/>
</dbReference>
<feature type="domain" description="Malectin" evidence="11">
    <location>
        <begin position="690"/>
        <end position="790"/>
    </location>
</feature>
<dbReference type="Pfam" id="PF11721">
    <property type="entry name" value="Malectin"/>
    <property type="match status" value="1"/>
</dbReference>
<dbReference type="PROSITE" id="PS51257">
    <property type="entry name" value="PROKAR_LIPOPROTEIN"/>
    <property type="match status" value="1"/>
</dbReference>
<protein>
    <recommendedName>
        <fullName evidence="11">Malectin domain-containing protein</fullName>
    </recommendedName>
</protein>
<evidence type="ECO:0000256" key="1">
    <source>
        <dbReference type="ARBA" id="ARBA00004115"/>
    </source>
</evidence>
<dbReference type="SUPFAM" id="SSF51126">
    <property type="entry name" value="Pectin lyase-like"/>
    <property type="match status" value="1"/>
</dbReference>
<evidence type="ECO:0000313" key="13">
    <source>
        <dbReference type="Proteomes" id="UP000000323"/>
    </source>
</evidence>
<proteinExistence type="inferred from homology"/>
<dbReference type="STRING" id="525904.Tter_2792"/>
<keyword evidence="13" id="KW-1185">Reference proteome</keyword>
<keyword evidence="4" id="KW-0732">Signal</keyword>
<evidence type="ECO:0000256" key="10">
    <source>
        <dbReference type="SAM" id="MobiDB-lite"/>
    </source>
</evidence>
<dbReference type="GO" id="GO:0030246">
    <property type="term" value="F:carbohydrate binding"/>
    <property type="evidence" value="ECO:0007669"/>
    <property type="project" value="InterPro"/>
</dbReference>
<dbReference type="Gene3D" id="2.60.120.430">
    <property type="entry name" value="Galactose-binding lectin"/>
    <property type="match status" value="1"/>
</dbReference>
<feature type="compositionally biased region" description="Polar residues" evidence="10">
    <location>
        <begin position="876"/>
        <end position="885"/>
    </location>
</feature>
<dbReference type="RefSeq" id="WP_012876707.1">
    <property type="nucleotide sequence ID" value="NC_013526.1"/>
</dbReference>
<sequence length="938" mass="102045">MSYYRPRGFRLLAILVLGLVLALTGCSLGRHGEPRSRPTPTVRASTQAAATPTAAQPLPTPTPSGGPSSSSSTGSIRLQGMRLQPTYNSVAVELPFDGDADGNARVQLQFRSGDSPWRDALPPWRVQGEAFYGSILLLAPGTKYEIKASVEDPDGVVGRAVVSQEVTTWPEDNPAPADLRPTYFVRADGSDEADGRSPTSAWRTLEKAFEDAPPGAVVQVGPGSYAPPAVERDKPLTLVAQYPAVDDDRNPINEGKRAIIEPAVIAFPRGSGGEHEAPWRRVTLKGPATGQSFSIWAWKGAPVEGVVQMAFAPSRDSPLRRVAKWDIKDGASEGFTMEAPEGWTEILYTNRSYNYGFAAFGSDVYLRLPGDVDPNTQYVWLKGSTGELNGDTVFDADNVHLSGFEVRLSDVVFDPNADHGMVDHNLFQGASVVYRAAQKPRYRYPTHHVVERNLFEDQGTWSDDPSMPAIPWPFIKGALLLRDGKSSWSRIGAEAETTAVWGRGGANALVVRYNTIRGYFNGVSPGYQKDYDRYAGYNQDVHDNLISQIADDAIEIDGPSINFKAWRNRIEHASVALSTAPLSDGPAYFFRNQVWQLGNDGVGADLTGNKGVGVTGFKYSGTSSGPGLIYVVHNTFWTNRPEANGGAQFGSGGGSQEHFWLRNNLFVATRYAFSAPGNSSTSMAGKITKGTTSDIKGTRDDEIYQQGRYGDFDYHIPVPNGEYKVVLKFAETFHSEPGQRLFDVYLEGERVLHRFDIAQVAGPLTAVDRSFETEVKDKSLDITFKSLVDNALLSGLEAIGEGGRVIRIDAGSESPHKDALGAIWSPDEYYGEHEQTGKWNEDYDYFATTDTTRGLGYGGNRYTKDVGAYRRDSGQGEHTNLSGSFIQLPDIPGAPRGDLSLPDDSPLVDAGVPVPNISDLRGRTYLGSAPDIGALEKR</sequence>